<protein>
    <recommendedName>
        <fullName evidence="2">SWIM-type domain-containing protein</fullName>
    </recommendedName>
</protein>
<gene>
    <name evidence="3" type="ORF">AAF712_012517</name>
</gene>
<evidence type="ECO:0000313" key="4">
    <source>
        <dbReference type="Proteomes" id="UP001437256"/>
    </source>
</evidence>
<evidence type="ECO:0000259" key="2">
    <source>
        <dbReference type="PROSITE" id="PS50966"/>
    </source>
</evidence>
<keyword evidence="1" id="KW-0862">Zinc</keyword>
<keyword evidence="1" id="KW-0479">Metal-binding</keyword>
<dbReference type="PROSITE" id="PS50966">
    <property type="entry name" value="ZF_SWIM"/>
    <property type="match status" value="1"/>
</dbReference>
<dbReference type="Proteomes" id="UP001437256">
    <property type="component" value="Unassembled WGS sequence"/>
</dbReference>
<name>A0ABR2ZHK5_9AGAR</name>
<keyword evidence="1" id="KW-0863">Zinc-finger</keyword>
<evidence type="ECO:0000313" key="3">
    <source>
        <dbReference type="EMBL" id="KAL0060694.1"/>
    </source>
</evidence>
<feature type="domain" description="SWIM-type" evidence="2">
    <location>
        <begin position="497"/>
        <end position="532"/>
    </location>
</feature>
<dbReference type="InterPro" id="IPR007527">
    <property type="entry name" value="Znf_SWIM"/>
</dbReference>
<keyword evidence="4" id="KW-1185">Reference proteome</keyword>
<proteinExistence type="predicted"/>
<comment type="caution">
    <text evidence="3">The sequence shown here is derived from an EMBL/GenBank/DDBJ whole genome shotgun (WGS) entry which is preliminary data.</text>
</comment>
<evidence type="ECO:0000256" key="1">
    <source>
        <dbReference type="PROSITE-ProRule" id="PRU00325"/>
    </source>
</evidence>
<reference evidence="3 4" key="1">
    <citation type="submission" date="2024-05" db="EMBL/GenBank/DDBJ databases">
        <title>A draft genome resource for the thread blight pathogen Marasmius tenuissimus strain MS-2.</title>
        <authorList>
            <person name="Yulfo-Soto G.E."/>
            <person name="Baruah I.K."/>
            <person name="Amoako-Attah I."/>
            <person name="Bukari Y."/>
            <person name="Meinhardt L.W."/>
            <person name="Bailey B.A."/>
            <person name="Cohen S.P."/>
        </authorList>
    </citation>
    <scope>NUCLEOTIDE SEQUENCE [LARGE SCALE GENOMIC DNA]</scope>
    <source>
        <strain evidence="3 4">MS-2</strain>
    </source>
</reference>
<accession>A0ABR2ZHK5</accession>
<dbReference type="EMBL" id="JBBXMP010000165">
    <property type="protein sequence ID" value="KAL0060694.1"/>
    <property type="molecule type" value="Genomic_DNA"/>
</dbReference>
<organism evidence="3 4">
    <name type="scientific">Marasmius tenuissimus</name>
    <dbReference type="NCBI Taxonomy" id="585030"/>
    <lineage>
        <taxon>Eukaryota</taxon>
        <taxon>Fungi</taxon>
        <taxon>Dikarya</taxon>
        <taxon>Basidiomycota</taxon>
        <taxon>Agaricomycotina</taxon>
        <taxon>Agaricomycetes</taxon>
        <taxon>Agaricomycetidae</taxon>
        <taxon>Agaricales</taxon>
        <taxon>Marasmiineae</taxon>
        <taxon>Marasmiaceae</taxon>
        <taxon>Marasmius</taxon>
    </lineage>
</organism>
<sequence length="706" mass="79587">MERYLVYQVISNTTPVVIQQFLSGYHQSHFMSMYTRLRWDSSETVQSKLESYFMPFVPRNSNLSSLTAMQELNRTMIERQEYRGMKDADPLTQNFRYVLRTSDHNTLYRKFSRELGEFADAVFHYSARASADECFEICISTKDMDEQAWKFVHHNQLVLDGTFGICTSRLLLFIALGVDDQKKGLPVALFLFSAPTGNKASHAGYNTEILRKLLLNWRLHLERIRPSQSFIPHSAITDTDTKERGALLCVWPSIILLLCKFHVRQCWTNHRKALGSGKKDDSVTAPVGDSAFWKESIRDQIHALEVQLISTTEHHVAVDLVNRLQLYLTSLLANPSAKTAATSGINRIKYLNANWMLFEMWQSWSERGRIAAAAMIGVSAEGVVPTTNHLESLNGVLKKKHIKAWMHSGHRLRFDFLIHIVVVKILPAIYSSYNIQKQYSQWLTTRFSQSSGGINLVEAQRKENSIQMMLISVGRADVNTFQATCLSSRVSTVGTTYSIFLSRCGAGECSCLDFQSQGGACKHLCALRILIDSWVTRGLEKPPFYYPSCLEDAKPCEFLHPPSNVDLSTAELLPTIIAQAQSIGNDSTTLSLDEPDELDDKDGDDCVEEREREDLESNNLEESASSLCFTTIPASQAEGIRQQLSIRIKHEVKQVLPRLHGLLTNVSELSDIPGSQTSYQGDDEVEEFKILMGQLVDGFSSLSVPL</sequence>